<accession>A0A1G2UV14</accession>
<dbReference type="SUPFAM" id="SSF52156">
    <property type="entry name" value="Initiation factor IF2/eIF5b, domain 3"/>
    <property type="match status" value="1"/>
</dbReference>
<keyword evidence="6" id="KW-0342">GTP-binding</keyword>
<comment type="function">
    <text evidence="8">One of the essential components for the initiation of protein synthesis. Protects formylmethionyl-tRNA from spontaneous hydrolysis and promotes its binding to the 30S ribosomal subunits. Also involved in the hydrolysis of GTP during the formation of the 70S ribosomal complex.</text>
</comment>
<dbReference type="InterPro" id="IPR000795">
    <property type="entry name" value="T_Tr_GTP-bd_dom"/>
</dbReference>
<evidence type="ECO:0000256" key="1">
    <source>
        <dbReference type="ARBA" id="ARBA00007733"/>
    </source>
</evidence>
<dbReference type="GO" id="GO:0005525">
    <property type="term" value="F:GTP binding"/>
    <property type="evidence" value="ECO:0007669"/>
    <property type="project" value="UniProtKB-KW"/>
</dbReference>
<dbReference type="AlphaFoldDB" id="A0A1G2UV14"/>
<dbReference type="InterPro" id="IPR009000">
    <property type="entry name" value="Transl_B-barrel_sf"/>
</dbReference>
<evidence type="ECO:0000256" key="6">
    <source>
        <dbReference type="ARBA" id="ARBA00023134"/>
    </source>
</evidence>
<evidence type="ECO:0000313" key="10">
    <source>
        <dbReference type="EMBL" id="OHB13211.1"/>
    </source>
</evidence>
<evidence type="ECO:0000256" key="2">
    <source>
        <dbReference type="ARBA" id="ARBA00020675"/>
    </source>
</evidence>
<dbReference type="InterPro" id="IPR036925">
    <property type="entry name" value="TIF_IF2_dom3_sf"/>
</dbReference>
<dbReference type="Proteomes" id="UP000176558">
    <property type="component" value="Unassembled WGS sequence"/>
</dbReference>
<protein>
    <recommendedName>
        <fullName evidence="2 7">Translation initiation factor IF-2</fullName>
    </recommendedName>
</protein>
<dbReference type="SUPFAM" id="SSF50447">
    <property type="entry name" value="Translation proteins"/>
    <property type="match status" value="2"/>
</dbReference>
<comment type="caution">
    <text evidence="10">The sequence shown here is derived from an EMBL/GenBank/DDBJ whole genome shotgun (WGS) entry which is preliminary data.</text>
</comment>
<name>A0A1G2UV14_9BACT</name>
<feature type="domain" description="Tr-type G" evidence="9">
    <location>
        <begin position="11"/>
        <end position="185"/>
    </location>
</feature>
<dbReference type="GO" id="GO:0005737">
    <property type="term" value="C:cytoplasm"/>
    <property type="evidence" value="ECO:0007669"/>
    <property type="project" value="UniProtKB-UniRule"/>
</dbReference>
<dbReference type="PROSITE" id="PS51722">
    <property type="entry name" value="G_TR_2"/>
    <property type="match status" value="1"/>
</dbReference>
<dbReference type="Pfam" id="PF00009">
    <property type="entry name" value="GTP_EFTU"/>
    <property type="match status" value="1"/>
</dbReference>
<dbReference type="FunFam" id="3.40.50.300:FF:000019">
    <property type="entry name" value="Translation initiation factor IF-2"/>
    <property type="match status" value="1"/>
</dbReference>
<dbReference type="InterPro" id="IPR015760">
    <property type="entry name" value="TIF_IF2"/>
</dbReference>
<dbReference type="FunFam" id="3.40.50.10050:FF:000001">
    <property type="entry name" value="Translation initiation factor IF-2"/>
    <property type="match status" value="1"/>
</dbReference>
<evidence type="ECO:0000256" key="3">
    <source>
        <dbReference type="ARBA" id="ARBA00022540"/>
    </source>
</evidence>
<keyword evidence="3 8" id="KW-0396">Initiation factor</keyword>
<dbReference type="InterPro" id="IPR023115">
    <property type="entry name" value="TIF_IF2_dom3"/>
</dbReference>
<dbReference type="InterPro" id="IPR005225">
    <property type="entry name" value="Small_GTP-bd"/>
</dbReference>
<organism evidence="10 11">
    <name type="scientific">Candidatus Zambryskibacteria bacterium RIFCSPLOWO2_12_FULL_39_23</name>
    <dbReference type="NCBI Taxonomy" id="1802776"/>
    <lineage>
        <taxon>Bacteria</taxon>
        <taxon>Candidatus Zambryskiibacteriota</taxon>
    </lineage>
</organism>
<comment type="similarity">
    <text evidence="1 8">Belongs to the TRAFAC class translation factor GTPase superfamily. Classic translation factor GTPase family. IF-2 subfamily.</text>
</comment>
<keyword evidence="4" id="KW-0547">Nucleotide-binding</keyword>
<keyword evidence="5 8" id="KW-0648">Protein biosynthesis</keyword>
<evidence type="ECO:0000256" key="4">
    <source>
        <dbReference type="ARBA" id="ARBA00022741"/>
    </source>
</evidence>
<dbReference type="GO" id="GO:0003743">
    <property type="term" value="F:translation initiation factor activity"/>
    <property type="evidence" value="ECO:0007669"/>
    <property type="project" value="UniProtKB-UniRule"/>
</dbReference>
<evidence type="ECO:0000313" key="11">
    <source>
        <dbReference type="Proteomes" id="UP000176558"/>
    </source>
</evidence>
<reference evidence="10 11" key="1">
    <citation type="journal article" date="2016" name="Nat. Commun.">
        <title>Thousands of microbial genomes shed light on interconnected biogeochemical processes in an aquifer system.</title>
        <authorList>
            <person name="Anantharaman K."/>
            <person name="Brown C.T."/>
            <person name="Hug L.A."/>
            <person name="Sharon I."/>
            <person name="Castelle C.J."/>
            <person name="Probst A.J."/>
            <person name="Thomas B.C."/>
            <person name="Singh A."/>
            <person name="Wilkins M.J."/>
            <person name="Karaoz U."/>
            <person name="Brodie E.L."/>
            <person name="Williams K.H."/>
            <person name="Hubbard S.S."/>
            <person name="Banfield J.F."/>
        </authorList>
    </citation>
    <scope>NUCLEOTIDE SEQUENCE [LARGE SCALE GENOMIC DNA]</scope>
</reference>
<dbReference type="NCBIfam" id="TIGR00487">
    <property type="entry name" value="IF-2"/>
    <property type="match status" value="1"/>
</dbReference>
<dbReference type="InterPro" id="IPR000178">
    <property type="entry name" value="TF_IF2_bacterial-like"/>
</dbReference>
<dbReference type="GO" id="GO:0003924">
    <property type="term" value="F:GTPase activity"/>
    <property type="evidence" value="ECO:0007669"/>
    <property type="project" value="InterPro"/>
</dbReference>
<evidence type="ECO:0000256" key="7">
    <source>
        <dbReference type="NCBIfam" id="TIGR00487"/>
    </source>
</evidence>
<dbReference type="PANTHER" id="PTHR43381:SF4">
    <property type="entry name" value="EUKARYOTIC TRANSLATION INITIATION FACTOR 5B"/>
    <property type="match status" value="1"/>
</dbReference>
<dbReference type="PRINTS" id="PR00315">
    <property type="entry name" value="ELONGATNFCT"/>
</dbReference>
<dbReference type="Gene3D" id="2.40.30.10">
    <property type="entry name" value="Translation factors"/>
    <property type="match status" value="2"/>
</dbReference>
<dbReference type="EMBL" id="MHWT01000001">
    <property type="protein sequence ID" value="OHB13211.1"/>
    <property type="molecule type" value="Genomic_DNA"/>
</dbReference>
<dbReference type="Pfam" id="PF22042">
    <property type="entry name" value="EF-G_D2"/>
    <property type="match status" value="1"/>
</dbReference>
<dbReference type="CDD" id="cd01887">
    <property type="entry name" value="IF2_eIF5B"/>
    <property type="match status" value="1"/>
</dbReference>
<dbReference type="InterPro" id="IPR053905">
    <property type="entry name" value="EF-G-like_DII"/>
</dbReference>
<proteinExistence type="inferred from homology"/>
<evidence type="ECO:0000259" key="9">
    <source>
        <dbReference type="PROSITE" id="PS51722"/>
    </source>
</evidence>
<dbReference type="PANTHER" id="PTHR43381">
    <property type="entry name" value="TRANSLATION INITIATION FACTOR IF-2-RELATED"/>
    <property type="match status" value="1"/>
</dbReference>
<dbReference type="Pfam" id="PF11987">
    <property type="entry name" value="IF-2"/>
    <property type="match status" value="1"/>
</dbReference>
<dbReference type="NCBIfam" id="TIGR00231">
    <property type="entry name" value="small_GTP"/>
    <property type="match status" value="1"/>
</dbReference>
<gene>
    <name evidence="10" type="ORF">A3G99_01115</name>
</gene>
<dbReference type="Gene3D" id="3.40.50.10050">
    <property type="entry name" value="Translation initiation factor IF- 2, domain 3"/>
    <property type="match status" value="1"/>
</dbReference>
<evidence type="ECO:0000256" key="8">
    <source>
        <dbReference type="RuleBase" id="RU000644"/>
    </source>
</evidence>
<dbReference type="InterPro" id="IPR027417">
    <property type="entry name" value="P-loop_NTPase"/>
</dbReference>
<sequence length="503" mass="54883">MIPQNSKKIIVRPPVVAIMGHIDHGKSTLLSYIRKNKEPLDEAGGITQHISAYEVEHIAKDGKKHPITFIDTPGHEAFGGIRRRGVSAADIVVLVVSAEDGVKPQTLEAFNLIKESKTPYLVAITKIDKPEANLERTKQSLAENEIYVEGYGGDIPSVSVSSKTGQGIDDLLNMILLVSEMETLKGDSHALAEGVIIESNRDIKKGISATCIIKNGMIEKGMFIVSGTASSPVRIMENYLGKPLDNATFSSPIKIIGWDELPLVGNGFKVFKERELAREQIKKARETETNNGNITSNGSGASTYCIPLILKADTGSSLEAIISEIKKLATDRVCAKIIFSGIGTIGESDVRQASGKEKAVIVGFSVKVDSPAKHLAERDEIVIKTFDIIYEMNEWVKETLATKIPKEKVLESIGRAKILKIFSKVKDKQIVGGRVEKGSVTVGAQVKIQRREVEIGEGKIRELQQQKVTTAEVKEGREFGALIVSNIEIAPGDYIDNFIITEK</sequence>
<dbReference type="SUPFAM" id="SSF52540">
    <property type="entry name" value="P-loop containing nucleoside triphosphate hydrolases"/>
    <property type="match status" value="1"/>
</dbReference>
<dbReference type="Gene3D" id="3.40.50.300">
    <property type="entry name" value="P-loop containing nucleotide triphosphate hydrolases"/>
    <property type="match status" value="1"/>
</dbReference>
<evidence type="ECO:0000256" key="5">
    <source>
        <dbReference type="ARBA" id="ARBA00022917"/>
    </source>
</evidence>